<dbReference type="EnsemblMetazoa" id="ADIR014207-RA">
    <property type="protein sequence ID" value="ADIR014207-PA"/>
    <property type="gene ID" value="ADIR014207"/>
</dbReference>
<organism evidence="1 2">
    <name type="scientific">Anopheles dirus</name>
    <dbReference type="NCBI Taxonomy" id="7168"/>
    <lineage>
        <taxon>Eukaryota</taxon>
        <taxon>Metazoa</taxon>
        <taxon>Ecdysozoa</taxon>
        <taxon>Arthropoda</taxon>
        <taxon>Hexapoda</taxon>
        <taxon>Insecta</taxon>
        <taxon>Pterygota</taxon>
        <taxon>Neoptera</taxon>
        <taxon>Endopterygota</taxon>
        <taxon>Diptera</taxon>
        <taxon>Nematocera</taxon>
        <taxon>Culicoidea</taxon>
        <taxon>Culicidae</taxon>
        <taxon>Anophelinae</taxon>
        <taxon>Anopheles</taxon>
    </lineage>
</organism>
<dbReference type="VEuPathDB" id="VectorBase:ADIR014207"/>
<sequence>MHVRGYALAELPHQQGCFSRAVIRFSSGQTVV</sequence>
<proteinExistence type="predicted"/>
<keyword evidence="2" id="KW-1185">Reference proteome</keyword>
<evidence type="ECO:0000313" key="2">
    <source>
        <dbReference type="Proteomes" id="UP000075884"/>
    </source>
</evidence>
<reference evidence="2" key="1">
    <citation type="submission" date="2013-03" db="EMBL/GenBank/DDBJ databases">
        <title>The Genome Sequence of Anopheles dirus WRAIR2.</title>
        <authorList>
            <consortium name="The Broad Institute Genomics Platform"/>
            <person name="Neafsey D.E."/>
            <person name="Walton C."/>
            <person name="Walker B."/>
            <person name="Young S.K."/>
            <person name="Zeng Q."/>
            <person name="Gargeya S."/>
            <person name="Fitzgerald M."/>
            <person name="Haas B."/>
            <person name="Abouelleil A."/>
            <person name="Allen A.W."/>
            <person name="Alvarado L."/>
            <person name="Arachchi H.M."/>
            <person name="Berlin A.M."/>
            <person name="Chapman S.B."/>
            <person name="Gainer-Dewar J."/>
            <person name="Goldberg J."/>
            <person name="Griggs A."/>
            <person name="Gujja S."/>
            <person name="Hansen M."/>
            <person name="Howarth C."/>
            <person name="Imamovic A."/>
            <person name="Ireland A."/>
            <person name="Larimer J."/>
            <person name="McCowan C."/>
            <person name="Murphy C."/>
            <person name="Pearson M."/>
            <person name="Poon T.W."/>
            <person name="Priest M."/>
            <person name="Roberts A."/>
            <person name="Saif S."/>
            <person name="Shea T."/>
            <person name="Sisk P."/>
            <person name="Sykes S."/>
            <person name="Wortman J."/>
            <person name="Nusbaum C."/>
            <person name="Birren B."/>
        </authorList>
    </citation>
    <scope>NUCLEOTIDE SEQUENCE [LARGE SCALE GENOMIC DNA]</scope>
    <source>
        <strain evidence="2">WRAIR2</strain>
    </source>
</reference>
<protein>
    <submittedName>
        <fullName evidence="1">Uncharacterized protein</fullName>
    </submittedName>
</protein>
<evidence type="ECO:0000313" key="1">
    <source>
        <dbReference type="EnsemblMetazoa" id="ADIR014207-PA"/>
    </source>
</evidence>
<dbReference type="Proteomes" id="UP000075884">
    <property type="component" value="Unassembled WGS sequence"/>
</dbReference>
<name>A0A182NWD2_9DIPT</name>
<reference evidence="1" key="2">
    <citation type="submission" date="2020-05" db="UniProtKB">
        <authorList>
            <consortium name="EnsemblMetazoa"/>
        </authorList>
    </citation>
    <scope>IDENTIFICATION</scope>
    <source>
        <strain evidence="1">WRAIR2</strain>
    </source>
</reference>
<accession>A0A182NWD2</accession>
<dbReference type="AlphaFoldDB" id="A0A182NWD2"/>